<gene>
    <name evidence="15" type="primary">LOC113797439</name>
</gene>
<keyword evidence="7 12" id="KW-0472">Membrane</keyword>
<keyword evidence="9" id="KW-0325">Glycoprotein</keyword>
<organism evidence="14 15">
    <name type="scientific">Dermatophagoides pteronyssinus</name>
    <name type="common">European house dust mite</name>
    <dbReference type="NCBI Taxonomy" id="6956"/>
    <lineage>
        <taxon>Eukaryota</taxon>
        <taxon>Metazoa</taxon>
        <taxon>Ecdysozoa</taxon>
        <taxon>Arthropoda</taxon>
        <taxon>Chelicerata</taxon>
        <taxon>Arachnida</taxon>
        <taxon>Acari</taxon>
        <taxon>Acariformes</taxon>
        <taxon>Sarcoptiformes</taxon>
        <taxon>Astigmata</taxon>
        <taxon>Psoroptidia</taxon>
        <taxon>Analgoidea</taxon>
        <taxon>Pyroglyphidae</taxon>
        <taxon>Dermatophagoidinae</taxon>
        <taxon>Dermatophagoides</taxon>
    </lineage>
</organism>
<dbReference type="GO" id="GO:0005886">
    <property type="term" value="C:plasma membrane"/>
    <property type="evidence" value="ECO:0007669"/>
    <property type="project" value="UniProtKB-SubCell"/>
</dbReference>
<keyword evidence="11" id="KW-0407">Ion channel</keyword>
<dbReference type="RefSeq" id="XP_027203613.1">
    <property type="nucleotide sequence ID" value="XM_027347812.1"/>
</dbReference>
<sequence>MIQNLSNITLRIGFTHNILASLLSYDDSIENYKVIDGDEARMMIEMSKHFNFSIQWKHSKQFGILTENNTWTGLFGMFQQNEIDLAIGGILQTYNRQMIADFLYPHFIDKSTFAIQPSNTIDYNSDYVRFNLLIRPFTLDVWLAFLFILILFGFLNFFLKLIPNTNKKIKHNIIWINLCLLTGQPYTLMKFTPISVRLSAIIWAFGIKILYNYYQGSLCSILTIQDDNIIDTIDELAMASKTGLVLPMLVSHSSSALILSESQIQSYKTIYKNSISIADRSDGYELMNHQKQLPKSNRKIYVFIGPRQKLEFYRLYYADQPLFIPPILDQSIFNMVFYSIPVRKGFDVFHEFFNEYICRIKHSGIHEHWKLMALINAVMNARSKWNNNDDDNLDQQFSLNQLNSIFYSYLILLIIAIIAFMIELINQFLLSIETK</sequence>
<dbReference type="Gene3D" id="3.40.190.10">
    <property type="entry name" value="Periplasmic binding protein-like II"/>
    <property type="match status" value="1"/>
</dbReference>
<evidence type="ECO:0000259" key="13">
    <source>
        <dbReference type="Pfam" id="PF10613"/>
    </source>
</evidence>
<evidence type="ECO:0000256" key="7">
    <source>
        <dbReference type="ARBA" id="ARBA00023136"/>
    </source>
</evidence>
<dbReference type="Proteomes" id="UP000515146">
    <property type="component" value="Unplaced"/>
</dbReference>
<evidence type="ECO:0000256" key="3">
    <source>
        <dbReference type="ARBA" id="ARBA00022475"/>
    </source>
</evidence>
<dbReference type="SUPFAM" id="SSF53850">
    <property type="entry name" value="Periplasmic binding protein-like II"/>
    <property type="match status" value="1"/>
</dbReference>
<dbReference type="InterPro" id="IPR019594">
    <property type="entry name" value="Glu/Gly-bd"/>
</dbReference>
<dbReference type="GO" id="GO:0015276">
    <property type="term" value="F:ligand-gated monoatomic ion channel activity"/>
    <property type="evidence" value="ECO:0007669"/>
    <property type="project" value="InterPro"/>
</dbReference>
<evidence type="ECO:0000256" key="10">
    <source>
        <dbReference type="ARBA" id="ARBA00023286"/>
    </source>
</evidence>
<keyword evidence="8 15" id="KW-0675">Receptor</keyword>
<dbReference type="InterPro" id="IPR052192">
    <property type="entry name" value="Insect_Ionotropic_Sensory_Rcpt"/>
</dbReference>
<feature type="domain" description="Ionotropic glutamate receptor L-glutamate and glycine-binding" evidence="13">
    <location>
        <begin position="44"/>
        <end position="107"/>
    </location>
</feature>
<dbReference type="FunCoup" id="A0A6P6YDT1">
    <property type="interactions" value="46"/>
</dbReference>
<name>A0A6P6YDT1_DERPT</name>
<proteinExistence type="predicted"/>
<keyword evidence="10" id="KW-1071">Ligand-gated ion channel</keyword>
<evidence type="ECO:0000256" key="4">
    <source>
        <dbReference type="ARBA" id="ARBA00022692"/>
    </source>
</evidence>
<feature type="transmembrane region" description="Helical" evidence="12">
    <location>
        <begin position="141"/>
        <end position="162"/>
    </location>
</feature>
<keyword evidence="14" id="KW-1185">Reference proteome</keyword>
<dbReference type="Pfam" id="PF10613">
    <property type="entry name" value="Lig_chan-Glu_bd"/>
    <property type="match status" value="1"/>
</dbReference>
<keyword evidence="5 12" id="KW-1133">Transmembrane helix</keyword>
<comment type="subcellular location">
    <subcellularLocation>
        <location evidence="1">Cell membrane</location>
        <topology evidence="1">Multi-pass membrane protein</topology>
    </subcellularLocation>
</comment>
<evidence type="ECO:0000256" key="5">
    <source>
        <dbReference type="ARBA" id="ARBA00022989"/>
    </source>
</evidence>
<evidence type="ECO:0000256" key="2">
    <source>
        <dbReference type="ARBA" id="ARBA00022448"/>
    </source>
</evidence>
<evidence type="ECO:0000256" key="9">
    <source>
        <dbReference type="ARBA" id="ARBA00023180"/>
    </source>
</evidence>
<dbReference type="PANTHER" id="PTHR42643:SF39">
    <property type="entry name" value="IONOTROPIC RECEPTOR 56A-RELATED"/>
    <property type="match status" value="1"/>
</dbReference>
<dbReference type="PANTHER" id="PTHR42643">
    <property type="entry name" value="IONOTROPIC RECEPTOR 20A-RELATED"/>
    <property type="match status" value="1"/>
</dbReference>
<keyword evidence="3" id="KW-1003">Cell membrane</keyword>
<keyword evidence="4 12" id="KW-0812">Transmembrane</keyword>
<evidence type="ECO:0000256" key="11">
    <source>
        <dbReference type="ARBA" id="ARBA00023303"/>
    </source>
</evidence>
<dbReference type="KEGG" id="dpte:113797439"/>
<protein>
    <submittedName>
        <fullName evidence="15">Probable glutamate receptor</fullName>
    </submittedName>
</protein>
<evidence type="ECO:0000256" key="1">
    <source>
        <dbReference type="ARBA" id="ARBA00004651"/>
    </source>
</evidence>
<accession>A0A6P6YDT1</accession>
<dbReference type="AlphaFoldDB" id="A0A6P6YDT1"/>
<evidence type="ECO:0000256" key="12">
    <source>
        <dbReference type="SAM" id="Phobius"/>
    </source>
</evidence>
<dbReference type="InParanoid" id="A0A6P6YDT1"/>
<dbReference type="Gene3D" id="1.10.287.70">
    <property type="match status" value="1"/>
</dbReference>
<feature type="non-terminal residue" evidence="15">
    <location>
        <position position="435"/>
    </location>
</feature>
<feature type="transmembrane region" description="Helical" evidence="12">
    <location>
        <begin position="406"/>
        <end position="425"/>
    </location>
</feature>
<keyword evidence="6" id="KW-0406">Ion transport</keyword>
<dbReference type="OrthoDB" id="6430908at2759"/>
<evidence type="ECO:0000256" key="8">
    <source>
        <dbReference type="ARBA" id="ARBA00023170"/>
    </source>
</evidence>
<evidence type="ECO:0000313" key="15">
    <source>
        <dbReference type="RefSeq" id="XP_027203613.1"/>
    </source>
</evidence>
<evidence type="ECO:0000256" key="6">
    <source>
        <dbReference type="ARBA" id="ARBA00023065"/>
    </source>
</evidence>
<evidence type="ECO:0000313" key="14">
    <source>
        <dbReference type="Proteomes" id="UP000515146"/>
    </source>
</evidence>
<reference evidence="15" key="1">
    <citation type="submission" date="2025-08" db="UniProtKB">
        <authorList>
            <consortium name="RefSeq"/>
        </authorList>
    </citation>
    <scope>IDENTIFICATION</scope>
    <source>
        <strain evidence="15">Airmid</strain>
    </source>
</reference>
<keyword evidence="2" id="KW-0813">Transport</keyword>